<feature type="domain" description="Polymerase nucleotidyl transferase" evidence="10">
    <location>
        <begin position="14"/>
        <end position="96"/>
    </location>
</feature>
<comment type="cofactor">
    <cofactor evidence="1">
        <name>Mg(2+)</name>
        <dbReference type="ChEBI" id="CHEBI:18420"/>
    </cofactor>
</comment>
<reference evidence="11 12" key="2">
    <citation type="journal article" date="2010" name="Stand. Genomic Sci.">
        <title>Complete genome sequence of Sulfurospirillum deleyianum type strain (5175).</title>
        <authorList>
            <person name="Sikorski J."/>
            <person name="Lapidus A."/>
            <person name="Copeland A."/>
            <person name="Glavina Del Rio T."/>
            <person name="Nolan M."/>
            <person name="Lucas S."/>
            <person name="Chen F."/>
            <person name="Tice H."/>
            <person name="Cheng J.F."/>
            <person name="Saunders E."/>
            <person name="Bruce D."/>
            <person name="Goodwin L."/>
            <person name="Pitluck S."/>
            <person name="Ovchinnikova G."/>
            <person name="Pati A."/>
            <person name="Ivanova N."/>
            <person name="Mavromatis K."/>
            <person name="Chen A."/>
            <person name="Palaniappan K."/>
            <person name="Chain P."/>
            <person name="Land M."/>
            <person name="Hauser L."/>
            <person name="Chang Y.J."/>
            <person name="Jeffries C.D."/>
            <person name="Brettin T."/>
            <person name="Detter J.C."/>
            <person name="Han C."/>
            <person name="Rohde M."/>
            <person name="Lang E."/>
            <person name="Spring S."/>
            <person name="Goker M."/>
            <person name="Bristow J."/>
            <person name="Eisen J.A."/>
            <person name="Markowitz V."/>
            <person name="Hugenholtz P."/>
            <person name="Kyrpides N.C."/>
            <person name="Klenk H.P."/>
        </authorList>
    </citation>
    <scope>NUCLEOTIDE SEQUENCE [LARGE SCALE GENOMIC DNA]</scope>
    <source>
        <strain evidence="12">ATCC 51133 / DSM 6946 / 5175</strain>
    </source>
</reference>
<evidence type="ECO:0000256" key="9">
    <source>
        <dbReference type="ARBA" id="ARBA00038276"/>
    </source>
</evidence>
<reference evidence="12" key="1">
    <citation type="submission" date="2009-11" db="EMBL/GenBank/DDBJ databases">
        <title>The complete genome of Sulfurospirillum deleyianum DSM 6946.</title>
        <authorList>
            <consortium name="US DOE Joint Genome Institute (JGI-PGF)"/>
            <person name="Lucas S."/>
            <person name="Copeland A."/>
            <person name="Lapidus A."/>
            <person name="Glavina del Rio T."/>
            <person name="Dalin E."/>
            <person name="Tice H."/>
            <person name="Bruce D."/>
            <person name="Goodwin L."/>
            <person name="Pitluck S."/>
            <person name="Kyrpides N."/>
            <person name="Mavromatis K."/>
            <person name="Ivanova N."/>
            <person name="Ovchinnikova G."/>
            <person name="Munk A.C."/>
            <person name="Lu M."/>
            <person name="Brettin T."/>
            <person name="Detter J.C."/>
            <person name="Han C."/>
            <person name="Tapia R."/>
            <person name="Larimer F."/>
            <person name="Land M."/>
            <person name="Hauser L."/>
            <person name="Markowitz V."/>
            <person name="Cheng J.F."/>
            <person name="Hugenholtz P."/>
            <person name="Woyke T."/>
            <person name="Wu D."/>
            <person name="Aumann P."/>
            <person name="Schneider S."/>
            <person name="Lang E."/>
            <person name="Spring S."/>
            <person name="Klenk H.P."/>
            <person name="Eisen J.A."/>
        </authorList>
    </citation>
    <scope>NUCLEOTIDE SEQUENCE [LARGE SCALE GENOMIC DNA]</scope>
    <source>
        <strain evidence="12">ATCC 51133 / DSM 6946 / 5175</strain>
    </source>
</reference>
<dbReference type="Pfam" id="PF01909">
    <property type="entry name" value="NTP_transf_2"/>
    <property type="match status" value="1"/>
</dbReference>
<evidence type="ECO:0000256" key="8">
    <source>
        <dbReference type="ARBA" id="ARBA00022842"/>
    </source>
</evidence>
<dbReference type="GO" id="GO:0046872">
    <property type="term" value="F:metal ion binding"/>
    <property type="evidence" value="ECO:0007669"/>
    <property type="project" value="UniProtKB-KW"/>
</dbReference>
<keyword evidence="2" id="KW-1277">Toxin-antitoxin system</keyword>
<evidence type="ECO:0000256" key="2">
    <source>
        <dbReference type="ARBA" id="ARBA00022649"/>
    </source>
</evidence>
<dbReference type="SUPFAM" id="SSF81301">
    <property type="entry name" value="Nucleotidyltransferase"/>
    <property type="match status" value="1"/>
</dbReference>
<dbReference type="GO" id="GO:0016779">
    <property type="term" value="F:nucleotidyltransferase activity"/>
    <property type="evidence" value="ECO:0007669"/>
    <property type="project" value="UniProtKB-KW"/>
</dbReference>
<protein>
    <submittedName>
        <fullName evidence="11">DNA polymerase beta domain protein region</fullName>
    </submittedName>
</protein>
<dbReference type="AlphaFoldDB" id="D1B1Y0"/>
<dbReference type="InterPro" id="IPR043519">
    <property type="entry name" value="NT_sf"/>
</dbReference>
<evidence type="ECO:0000256" key="4">
    <source>
        <dbReference type="ARBA" id="ARBA00022695"/>
    </source>
</evidence>
<dbReference type="InterPro" id="IPR002934">
    <property type="entry name" value="Polymerase_NTP_transf_dom"/>
</dbReference>
<organism evidence="11 12">
    <name type="scientific">Sulfurospirillum deleyianum (strain ATCC 51133 / DSM 6946 / 5175)</name>
    <dbReference type="NCBI Taxonomy" id="525898"/>
    <lineage>
        <taxon>Bacteria</taxon>
        <taxon>Pseudomonadati</taxon>
        <taxon>Campylobacterota</taxon>
        <taxon>Epsilonproteobacteria</taxon>
        <taxon>Campylobacterales</taxon>
        <taxon>Sulfurospirillaceae</taxon>
        <taxon>Sulfurospirillum</taxon>
    </lineage>
</organism>
<dbReference type="eggNOG" id="COG1669">
    <property type="taxonomic scope" value="Bacteria"/>
</dbReference>
<dbReference type="PANTHER" id="PTHR33571:SF12">
    <property type="entry name" value="BSL3053 PROTEIN"/>
    <property type="match status" value="1"/>
</dbReference>
<dbReference type="HOGENOM" id="CLU_130257_10_0_7"/>
<evidence type="ECO:0000256" key="1">
    <source>
        <dbReference type="ARBA" id="ARBA00001946"/>
    </source>
</evidence>
<dbReference type="EMBL" id="CP001816">
    <property type="protein sequence ID" value="ACZ12100.1"/>
    <property type="molecule type" value="Genomic_DNA"/>
</dbReference>
<dbReference type="InterPro" id="IPR052038">
    <property type="entry name" value="Type-VII_TA_antitoxin"/>
</dbReference>
<evidence type="ECO:0000313" key="12">
    <source>
        <dbReference type="Proteomes" id="UP000002222"/>
    </source>
</evidence>
<keyword evidence="6" id="KW-0547">Nucleotide-binding</keyword>
<gene>
    <name evidence="11" type="ordered locus">Sdel_1075</name>
</gene>
<dbReference type="STRING" id="525898.Sdel_1075"/>
<dbReference type="RefSeq" id="WP_012856858.1">
    <property type="nucleotide sequence ID" value="NC_013512.1"/>
</dbReference>
<keyword evidence="4" id="KW-0548">Nucleotidyltransferase</keyword>
<dbReference type="Proteomes" id="UP000002222">
    <property type="component" value="Chromosome"/>
</dbReference>
<dbReference type="KEGG" id="sdl:Sdel_1075"/>
<keyword evidence="5" id="KW-0479">Metal-binding</keyword>
<comment type="similarity">
    <text evidence="9">Belongs to the MntA antitoxin family.</text>
</comment>
<dbReference type="CDD" id="cd05403">
    <property type="entry name" value="NT_KNTase_like"/>
    <property type="match status" value="1"/>
</dbReference>
<keyword evidence="8" id="KW-0460">Magnesium</keyword>
<evidence type="ECO:0000256" key="7">
    <source>
        <dbReference type="ARBA" id="ARBA00022840"/>
    </source>
</evidence>
<dbReference type="Gene3D" id="3.30.460.10">
    <property type="entry name" value="Beta Polymerase, domain 2"/>
    <property type="match status" value="1"/>
</dbReference>
<keyword evidence="3" id="KW-0808">Transferase</keyword>
<evidence type="ECO:0000259" key="10">
    <source>
        <dbReference type="Pfam" id="PF01909"/>
    </source>
</evidence>
<keyword evidence="12" id="KW-1185">Reference proteome</keyword>
<sequence length="97" mass="10797">MSEKELILQKLSVLKAQLASNYHIISLALFGSMARDEATQNSDVDVLVDFSQTPDLLTFIELEEKLKNALGKNVDLVPKRKLRAELSQSILKEAIAV</sequence>
<evidence type="ECO:0000256" key="3">
    <source>
        <dbReference type="ARBA" id="ARBA00022679"/>
    </source>
</evidence>
<name>D1B1Y0_SULD5</name>
<accession>D1B1Y0</accession>
<dbReference type="PANTHER" id="PTHR33571">
    <property type="entry name" value="SSL8005 PROTEIN"/>
    <property type="match status" value="1"/>
</dbReference>
<dbReference type="OrthoDB" id="5334523at2"/>
<evidence type="ECO:0000256" key="6">
    <source>
        <dbReference type="ARBA" id="ARBA00022741"/>
    </source>
</evidence>
<keyword evidence="7" id="KW-0067">ATP-binding</keyword>
<evidence type="ECO:0000313" key="11">
    <source>
        <dbReference type="EMBL" id="ACZ12100.1"/>
    </source>
</evidence>
<dbReference type="GO" id="GO:0005524">
    <property type="term" value="F:ATP binding"/>
    <property type="evidence" value="ECO:0007669"/>
    <property type="project" value="UniProtKB-KW"/>
</dbReference>
<evidence type="ECO:0000256" key="5">
    <source>
        <dbReference type="ARBA" id="ARBA00022723"/>
    </source>
</evidence>
<proteinExistence type="inferred from homology"/>